<dbReference type="Proteomes" id="UP001152484">
    <property type="component" value="Unassembled WGS sequence"/>
</dbReference>
<dbReference type="PANTHER" id="PTHR32263:SF19">
    <property type="entry name" value="OS03G0230300 PROTEIN"/>
    <property type="match status" value="1"/>
</dbReference>
<dbReference type="OrthoDB" id="6133115at2759"/>
<evidence type="ECO:0000256" key="3">
    <source>
        <dbReference type="ARBA" id="ARBA00023016"/>
    </source>
</evidence>
<keyword evidence="4" id="KW-0539">Nucleus</keyword>
<dbReference type="GO" id="GO:0003950">
    <property type="term" value="F:NAD+ poly-ADP-ribosyltransferase activity"/>
    <property type="evidence" value="ECO:0007669"/>
    <property type="project" value="InterPro"/>
</dbReference>
<evidence type="ECO:0000259" key="7">
    <source>
        <dbReference type="PROSITE" id="PS51879"/>
    </source>
</evidence>
<evidence type="ECO:0000256" key="4">
    <source>
        <dbReference type="ARBA" id="ARBA00023242"/>
    </source>
</evidence>
<evidence type="ECO:0000313" key="8">
    <source>
        <dbReference type="EMBL" id="CAH9053436.1"/>
    </source>
</evidence>
<evidence type="ECO:0008006" key="10">
    <source>
        <dbReference type="Google" id="ProtNLM"/>
    </source>
</evidence>
<dbReference type="InterPro" id="IPR044964">
    <property type="entry name" value="RCD1/SRO1-5"/>
</dbReference>
<keyword evidence="3" id="KW-0346">Stress response</keyword>
<organism evidence="8 9">
    <name type="scientific">Cuscuta europaea</name>
    <name type="common">European dodder</name>
    <dbReference type="NCBI Taxonomy" id="41803"/>
    <lineage>
        <taxon>Eukaryota</taxon>
        <taxon>Viridiplantae</taxon>
        <taxon>Streptophyta</taxon>
        <taxon>Embryophyta</taxon>
        <taxon>Tracheophyta</taxon>
        <taxon>Spermatophyta</taxon>
        <taxon>Magnoliopsida</taxon>
        <taxon>eudicotyledons</taxon>
        <taxon>Gunneridae</taxon>
        <taxon>Pentapetalae</taxon>
        <taxon>asterids</taxon>
        <taxon>lamiids</taxon>
        <taxon>Solanales</taxon>
        <taxon>Convolvulaceae</taxon>
        <taxon>Cuscuteae</taxon>
        <taxon>Cuscuta</taxon>
        <taxon>Cuscuta subgen. Cuscuta</taxon>
    </lineage>
</organism>
<dbReference type="GO" id="GO:0005634">
    <property type="term" value="C:nucleus"/>
    <property type="evidence" value="ECO:0007669"/>
    <property type="project" value="UniProtKB-SubCell"/>
</dbReference>
<keyword evidence="9" id="KW-1185">Reference proteome</keyword>
<evidence type="ECO:0000259" key="6">
    <source>
        <dbReference type="PROSITE" id="PS51059"/>
    </source>
</evidence>
<keyword evidence="2" id="KW-0217">Developmental protein</keyword>
<protein>
    <recommendedName>
        <fullName evidence="10">PARP</fullName>
    </recommendedName>
</protein>
<dbReference type="EMBL" id="CAMAPE010000002">
    <property type="protein sequence ID" value="CAH9053436.1"/>
    <property type="molecule type" value="Genomic_DNA"/>
</dbReference>
<reference evidence="8" key="1">
    <citation type="submission" date="2022-07" db="EMBL/GenBank/DDBJ databases">
        <authorList>
            <person name="Macas J."/>
            <person name="Novak P."/>
            <person name="Neumann P."/>
        </authorList>
    </citation>
    <scope>NUCLEOTIDE SEQUENCE</scope>
</reference>
<dbReference type="PROSITE" id="PS51879">
    <property type="entry name" value="RST"/>
    <property type="match status" value="1"/>
</dbReference>
<sequence length="505" mass="55865">MASVSKRLRVSSTKALVSGKEKVGAVSRVVDNNKIAVTVPVSVPRMKPTPGMGLSFSPACVCRQGQLLFQNYSNFKRSGEPARLMRYADGSWVDIETGVFEVVKAEFVKGISLVEAEIGGSQCLLDLHRMIEINLDTGDFRSIAWIDVKGACFFPKSSFSCLSGENDSVDLDEKSKDEWCPCFVRPKLEIEIQITGHMQTAAEDLNDDARKLSKRKRVNDDDGSSSKFQEKGEDMEESEFVSPRWPKTRMLSEKEKGYQIVRNLFAQGLAAVEPGASIAAIHRVRRGGFVEKAQREAFQKQVSVMKEARGNANVVLAWFGTTAKGVESFMSHGFGTPVKGAPCAGLYLSPARSPRMSAMMAQVDENGEKHIILCRVILGKCEKIEAGSLDLSHSRVDFDTGVDDLKEPQWYGVFGPNMNSRVIPEFVLSYRPAKGIRGQVTDVCGFYVKLISKLRSTLPPTKVHELQTLYNLWKDGKLGKDGFMRELGSVIGDEVLRSTIQEIRG</sequence>
<comment type="caution">
    <text evidence="8">The sequence shown here is derived from an EMBL/GenBank/DDBJ whole genome shotgun (WGS) entry which is preliminary data.</text>
</comment>
<comment type="subcellular location">
    <subcellularLocation>
        <location evidence="1">Nucleus</location>
    </subcellularLocation>
</comment>
<dbReference type="InterPro" id="IPR057823">
    <property type="entry name" value="WWE_RCD1"/>
</dbReference>
<accession>A0A9P1DWU6</accession>
<evidence type="ECO:0000313" key="9">
    <source>
        <dbReference type="Proteomes" id="UP001152484"/>
    </source>
</evidence>
<dbReference type="Gene3D" id="3.90.228.10">
    <property type="match status" value="1"/>
</dbReference>
<feature type="region of interest" description="Disordered" evidence="5">
    <location>
        <begin position="213"/>
        <end position="241"/>
    </location>
</feature>
<proteinExistence type="predicted"/>
<feature type="domain" description="PARP catalytic" evidence="6">
    <location>
        <begin position="234"/>
        <end position="452"/>
    </location>
</feature>
<evidence type="ECO:0000256" key="2">
    <source>
        <dbReference type="ARBA" id="ARBA00022473"/>
    </source>
</evidence>
<evidence type="ECO:0000256" key="5">
    <source>
        <dbReference type="SAM" id="MobiDB-lite"/>
    </source>
</evidence>
<evidence type="ECO:0000256" key="1">
    <source>
        <dbReference type="ARBA" id="ARBA00004123"/>
    </source>
</evidence>
<name>A0A9P1DWU6_CUSEU</name>
<dbReference type="SUPFAM" id="SSF56399">
    <property type="entry name" value="ADP-ribosylation"/>
    <property type="match status" value="1"/>
</dbReference>
<dbReference type="InterPro" id="IPR012317">
    <property type="entry name" value="Poly(ADP-ribose)pol_cat_dom"/>
</dbReference>
<dbReference type="InterPro" id="IPR022003">
    <property type="entry name" value="RST"/>
</dbReference>
<dbReference type="AlphaFoldDB" id="A0A9P1DWU6"/>
<dbReference type="Pfam" id="PF12174">
    <property type="entry name" value="RST"/>
    <property type="match status" value="1"/>
</dbReference>
<dbReference type="PANTHER" id="PTHR32263">
    <property type="entry name" value="INACTIVE POLY [ADP-RIBOSE] POLYMERASE SRO4-RELATED"/>
    <property type="match status" value="1"/>
</dbReference>
<feature type="domain" description="RST" evidence="7">
    <location>
        <begin position="438"/>
        <end position="505"/>
    </location>
</feature>
<dbReference type="PROSITE" id="PS51059">
    <property type="entry name" value="PARP_CATALYTIC"/>
    <property type="match status" value="1"/>
</dbReference>
<gene>
    <name evidence="8" type="ORF">CEURO_LOCUS504</name>
</gene>
<dbReference type="Pfam" id="PF23467">
    <property type="entry name" value="WWE_5"/>
    <property type="match status" value="1"/>
</dbReference>
<dbReference type="Pfam" id="PF00644">
    <property type="entry name" value="PARP"/>
    <property type="match status" value="1"/>
</dbReference>